<feature type="region of interest" description="Disordered" evidence="1">
    <location>
        <begin position="9"/>
        <end position="53"/>
    </location>
</feature>
<evidence type="ECO:0000313" key="3">
    <source>
        <dbReference type="Proteomes" id="UP000007635"/>
    </source>
</evidence>
<name>A0AAQ4QGU0_GASAC</name>
<dbReference type="CDD" id="cd20244">
    <property type="entry name" value="Toddler"/>
    <property type="match status" value="1"/>
</dbReference>
<feature type="compositionally biased region" description="Basic and acidic residues" evidence="1">
    <location>
        <begin position="28"/>
        <end position="40"/>
    </location>
</feature>
<dbReference type="Ensembl" id="ENSGACT00000042391.1">
    <property type="protein sequence ID" value="ENSGACP00000049807.1"/>
    <property type="gene ID" value="ENSGACG00000029007.1"/>
</dbReference>
<dbReference type="GO" id="GO:0031704">
    <property type="term" value="F:apelin receptor binding"/>
    <property type="evidence" value="ECO:0007669"/>
    <property type="project" value="InterPro"/>
</dbReference>
<dbReference type="GO" id="GO:0060183">
    <property type="term" value="P:apelin receptor signaling pathway"/>
    <property type="evidence" value="ECO:0007669"/>
    <property type="project" value="InterPro"/>
</dbReference>
<evidence type="ECO:0000256" key="1">
    <source>
        <dbReference type="SAM" id="MobiDB-lite"/>
    </source>
</evidence>
<keyword evidence="3" id="KW-1185">Reference proteome</keyword>
<dbReference type="GeneTree" id="ENSGT01030000234803"/>
<reference evidence="2" key="3">
    <citation type="submission" date="2025-09" db="UniProtKB">
        <authorList>
            <consortium name="Ensembl"/>
        </authorList>
    </citation>
    <scope>IDENTIFICATION</scope>
</reference>
<accession>A0AAQ4QGU0</accession>
<dbReference type="Proteomes" id="UP000007635">
    <property type="component" value="Chromosome IX"/>
</dbReference>
<dbReference type="GO" id="GO:0007507">
    <property type="term" value="P:heart development"/>
    <property type="evidence" value="ECO:0007669"/>
    <property type="project" value="InterPro"/>
</dbReference>
<reference evidence="2 3" key="1">
    <citation type="journal article" date="2021" name="G3 (Bethesda)">
        <title>Improved contiguity of the threespine stickleback genome using long-read sequencing.</title>
        <authorList>
            <person name="Nath S."/>
            <person name="Shaw D.E."/>
            <person name="White M.A."/>
        </authorList>
    </citation>
    <scope>NUCLEOTIDE SEQUENCE [LARGE SCALE GENOMIC DNA]</scope>
    <source>
        <strain evidence="2 3">Lake Benthic</strain>
    </source>
</reference>
<proteinExistence type="predicted"/>
<dbReference type="Pfam" id="PF22050">
    <property type="entry name" value="Toddler"/>
    <property type="match status" value="1"/>
</dbReference>
<evidence type="ECO:0000313" key="2">
    <source>
        <dbReference type="Ensembl" id="ENSGACP00000049807.1"/>
    </source>
</evidence>
<dbReference type="InterPro" id="IPR047853">
    <property type="entry name" value="ELA"/>
</dbReference>
<organism evidence="2 3">
    <name type="scientific">Gasterosteus aculeatus aculeatus</name>
    <name type="common">three-spined stickleback</name>
    <dbReference type="NCBI Taxonomy" id="481459"/>
    <lineage>
        <taxon>Eukaryota</taxon>
        <taxon>Metazoa</taxon>
        <taxon>Chordata</taxon>
        <taxon>Craniata</taxon>
        <taxon>Vertebrata</taxon>
        <taxon>Euteleostomi</taxon>
        <taxon>Actinopterygii</taxon>
        <taxon>Neopterygii</taxon>
        <taxon>Teleostei</taxon>
        <taxon>Neoteleostei</taxon>
        <taxon>Acanthomorphata</taxon>
        <taxon>Eupercaria</taxon>
        <taxon>Perciformes</taxon>
        <taxon>Cottioidei</taxon>
        <taxon>Gasterosteales</taxon>
        <taxon>Gasterosteidae</taxon>
        <taxon>Gasterosteus</taxon>
    </lineage>
</organism>
<reference evidence="2" key="2">
    <citation type="submission" date="2025-08" db="UniProtKB">
        <authorList>
            <consortium name="Ensembl"/>
        </authorList>
    </citation>
    <scope>IDENTIFICATION</scope>
</reference>
<protein>
    <submittedName>
        <fullName evidence="2">Uncharacterized protein</fullName>
    </submittedName>
</protein>
<sequence>MFFFFYGGFGGSSSLGSCAYEEEEEEDEGRKREGTGAERRRGSHSGGLRGAPLSAARRHSDWLNLRRRYHRHHCPYRRCLPLHSRVPFP</sequence>
<dbReference type="AlphaFoldDB" id="A0AAQ4QGU0"/>